<organism evidence="4 5">
    <name type="scientific">Lepraria finkii</name>
    <dbReference type="NCBI Taxonomy" id="1340010"/>
    <lineage>
        <taxon>Eukaryota</taxon>
        <taxon>Fungi</taxon>
        <taxon>Dikarya</taxon>
        <taxon>Ascomycota</taxon>
        <taxon>Pezizomycotina</taxon>
        <taxon>Lecanoromycetes</taxon>
        <taxon>OSLEUM clade</taxon>
        <taxon>Lecanoromycetidae</taxon>
        <taxon>Lecanorales</taxon>
        <taxon>Lecanorineae</taxon>
        <taxon>Stereocaulaceae</taxon>
        <taxon>Lepraria</taxon>
    </lineage>
</organism>
<dbReference type="Gene3D" id="3.40.50.10810">
    <property type="entry name" value="Tandem AAA-ATPase domain"/>
    <property type="match status" value="1"/>
</dbReference>
<reference evidence="4 5" key="1">
    <citation type="submission" date="2024-09" db="EMBL/GenBank/DDBJ databases">
        <title>Rethinking Asexuality: The Enigmatic Case of Functional Sexual Genes in Lepraria (Stereocaulaceae).</title>
        <authorList>
            <person name="Doellman M."/>
            <person name="Sun Y."/>
            <person name="Barcenas-Pena A."/>
            <person name="Lumbsch H.T."/>
            <person name="Grewe F."/>
        </authorList>
    </citation>
    <scope>NUCLEOTIDE SEQUENCE [LARGE SCALE GENOMIC DNA]</scope>
    <source>
        <strain evidence="4 5">Grewe 0041</strain>
    </source>
</reference>
<sequence>MSDSNDDSGIPWILKRMPEALLQGRERERKFMSQMLDPKKVAPFQIPVAIKAALRAYQQDGVNWLAFLNKYKLHGVLCDDMGLGKTLQTLCIVASDHHMREEFAQNPGA</sequence>
<dbReference type="PANTHER" id="PTHR36498">
    <property type="entry name" value="TATA-BINDING PROTEIN-ASSOCIATED FACTOR 172"/>
    <property type="match status" value="1"/>
</dbReference>
<name>A0ABR4AJA5_9LECA</name>
<keyword evidence="2" id="KW-0067">ATP-binding</keyword>
<evidence type="ECO:0000313" key="5">
    <source>
        <dbReference type="Proteomes" id="UP001590951"/>
    </source>
</evidence>
<dbReference type="InterPro" id="IPR000330">
    <property type="entry name" value="SNF2_N"/>
</dbReference>
<evidence type="ECO:0000313" key="4">
    <source>
        <dbReference type="EMBL" id="KAL2045862.1"/>
    </source>
</evidence>
<dbReference type="InterPro" id="IPR038718">
    <property type="entry name" value="SNF2-like_sf"/>
</dbReference>
<dbReference type="InterPro" id="IPR027417">
    <property type="entry name" value="P-loop_NTPase"/>
</dbReference>
<accession>A0ABR4AJA5</accession>
<evidence type="ECO:0000256" key="1">
    <source>
        <dbReference type="ARBA" id="ARBA00022741"/>
    </source>
</evidence>
<comment type="caution">
    <text evidence="4">The sequence shown here is derived from an EMBL/GenBank/DDBJ whole genome shotgun (WGS) entry which is preliminary data.</text>
</comment>
<protein>
    <recommendedName>
        <fullName evidence="3">SNF2 N-terminal domain-containing protein</fullName>
    </recommendedName>
</protein>
<evidence type="ECO:0000259" key="3">
    <source>
        <dbReference type="Pfam" id="PF00176"/>
    </source>
</evidence>
<dbReference type="EMBL" id="JBHFEH010000132">
    <property type="protein sequence ID" value="KAL2045862.1"/>
    <property type="molecule type" value="Genomic_DNA"/>
</dbReference>
<dbReference type="InterPro" id="IPR044972">
    <property type="entry name" value="Mot1"/>
</dbReference>
<gene>
    <name evidence="4" type="ORF">ABVK25_011965</name>
</gene>
<dbReference type="PANTHER" id="PTHR36498:SF1">
    <property type="entry name" value="TATA-BINDING PROTEIN-ASSOCIATED FACTOR 172"/>
    <property type="match status" value="1"/>
</dbReference>
<proteinExistence type="predicted"/>
<dbReference type="Proteomes" id="UP001590951">
    <property type="component" value="Unassembled WGS sequence"/>
</dbReference>
<dbReference type="SUPFAM" id="SSF52540">
    <property type="entry name" value="P-loop containing nucleoside triphosphate hydrolases"/>
    <property type="match status" value="1"/>
</dbReference>
<evidence type="ECO:0000256" key="2">
    <source>
        <dbReference type="ARBA" id="ARBA00022840"/>
    </source>
</evidence>
<feature type="domain" description="SNF2 N-terminal" evidence="3">
    <location>
        <begin position="57"/>
        <end position="101"/>
    </location>
</feature>
<keyword evidence="5" id="KW-1185">Reference proteome</keyword>
<dbReference type="Pfam" id="PF00176">
    <property type="entry name" value="SNF2-rel_dom"/>
    <property type="match status" value="1"/>
</dbReference>
<keyword evidence="1" id="KW-0547">Nucleotide-binding</keyword>